<evidence type="ECO:0000256" key="1">
    <source>
        <dbReference type="SAM" id="MobiDB-lite"/>
    </source>
</evidence>
<accession>A0ABW9Y7L4</accession>
<dbReference type="Proteomes" id="UP001517376">
    <property type="component" value="Unassembled WGS sequence"/>
</dbReference>
<gene>
    <name evidence="2" type="ORF">GU920_13570</name>
</gene>
<dbReference type="EMBL" id="JAAATW010000003">
    <property type="protein sequence ID" value="NBE08565.1"/>
    <property type="molecule type" value="Genomic_DNA"/>
</dbReference>
<comment type="caution">
    <text evidence="2">The sequence shown here is derived from an EMBL/GenBank/DDBJ whole genome shotgun (WGS) entry which is preliminary data.</text>
</comment>
<reference evidence="3" key="1">
    <citation type="submission" date="2020-01" db="EMBL/GenBank/DDBJ databases">
        <title>Sphingomonas sp. strain CSW-10.</title>
        <authorList>
            <person name="Chen W.-M."/>
        </authorList>
    </citation>
    <scope>NUCLEOTIDE SEQUENCE [LARGE SCALE GENOMIC DNA]</scope>
    <source>
        <strain evidence="3">CCP-1</strain>
    </source>
</reference>
<sequence length="288" mass="30946">MAPPIGLFWFAQTPNFGDRISADVVAAVSGRPVVHSIARRADLFAIGSILNRAAAAVAKRPNWVGPVIWGSGMFGPLDPPLDLARVEIAAVRGPLTQTLLETTCPTLGDPGLLISDVVAAPARDLHRIGIVLHHSDKPDAAVIEALRADGRFDLIDVTQEDHLDVVRRIAACGHVVSSSLHGLIVADAYGVPNSWMVNNRIHKSGAFKFHDYALSVRRLLNEPLVLADVPDMARRGAFSTETPDYRASVIALRDGLRAAFPHEALARRAAAPRAARGREPALETSETE</sequence>
<evidence type="ECO:0000313" key="3">
    <source>
        <dbReference type="Proteomes" id="UP001517376"/>
    </source>
</evidence>
<organism evidence="2 3">
    <name type="scientific">Paragemmobacter ruber</name>
    <dbReference type="NCBI Taxonomy" id="1985673"/>
    <lineage>
        <taxon>Bacteria</taxon>
        <taxon>Pseudomonadati</taxon>
        <taxon>Pseudomonadota</taxon>
        <taxon>Alphaproteobacteria</taxon>
        <taxon>Rhodobacterales</taxon>
        <taxon>Paracoccaceae</taxon>
        <taxon>Paragemmobacter</taxon>
    </lineage>
</organism>
<dbReference type="GO" id="GO:0016740">
    <property type="term" value="F:transferase activity"/>
    <property type="evidence" value="ECO:0007669"/>
    <property type="project" value="UniProtKB-KW"/>
</dbReference>
<dbReference type="RefSeq" id="WP_161767627.1">
    <property type="nucleotide sequence ID" value="NZ_JAAATW010000003.1"/>
</dbReference>
<evidence type="ECO:0000313" key="2">
    <source>
        <dbReference type="EMBL" id="NBE08565.1"/>
    </source>
</evidence>
<proteinExistence type="predicted"/>
<keyword evidence="3" id="KW-1185">Reference proteome</keyword>
<protein>
    <submittedName>
        <fullName evidence="2">Polysaccharide pyruvyl transferase family protein</fullName>
    </submittedName>
</protein>
<name>A0ABW9Y7L4_9RHOB</name>
<keyword evidence="2" id="KW-0808">Transferase</keyword>
<feature type="region of interest" description="Disordered" evidence="1">
    <location>
        <begin position="269"/>
        <end position="288"/>
    </location>
</feature>